<accession>A0A4S4C1K9</accession>
<dbReference type="Gene3D" id="1.10.1370.20">
    <property type="entry name" value="Oligoendopeptidase f, C-terminal domain"/>
    <property type="match status" value="1"/>
</dbReference>
<evidence type="ECO:0000313" key="9">
    <source>
        <dbReference type="EMBL" id="THF80970.1"/>
    </source>
</evidence>
<dbReference type="GO" id="GO:0046872">
    <property type="term" value="F:metal ion binding"/>
    <property type="evidence" value="ECO:0007669"/>
    <property type="project" value="UniProtKB-UniRule"/>
</dbReference>
<comment type="similarity">
    <text evidence="6">Belongs to the peptidase M3 family.</text>
</comment>
<evidence type="ECO:0000313" key="10">
    <source>
        <dbReference type="Proteomes" id="UP000310334"/>
    </source>
</evidence>
<reference evidence="9 10" key="1">
    <citation type="submission" date="2019-04" db="EMBL/GenBank/DDBJ databases">
        <title>Bacillus sediminilitoris sp. nov., isolated from a tidal flat sediment on the East China Sea.</title>
        <authorList>
            <person name="Wei Y."/>
            <person name="Mao H."/>
            <person name="Fang J."/>
        </authorList>
    </citation>
    <scope>NUCLEOTIDE SEQUENCE [LARGE SCALE GENOMIC DNA]</scope>
    <source>
        <strain evidence="9 10">DSL-17</strain>
    </source>
</reference>
<proteinExistence type="inferred from homology"/>
<evidence type="ECO:0000256" key="3">
    <source>
        <dbReference type="ARBA" id="ARBA00022801"/>
    </source>
</evidence>
<name>A0A4S4C1K9_9BACI</name>
<dbReference type="GO" id="GO:0004181">
    <property type="term" value="F:metallocarboxypeptidase activity"/>
    <property type="evidence" value="ECO:0007669"/>
    <property type="project" value="InterPro"/>
</dbReference>
<dbReference type="OrthoDB" id="9769691at2"/>
<sequence>MSLFLCDKNKKRIGGVKLNTPIFKETWDLETFFNGGSHSSEFKTYLQEIDQLVNDLEQDMRKWPGTFSQNDINILLMSIKKISFITIKLEQANSFVGCLQAQDTSDGQANLLRSKLTSMSSAFTKVMLTFEQLLGDIEEDVWAALLKDSQLIEITYVLNEMRNRTKERLSVEKEQLIQDLSVDGYFGWEQLYDLLVAKIQIPFEENNEIKHLSVGQASNKFSDHDRNVRKSLFEKWETAWGSQADVFAETLNRLAGFRLKVYKERGWDDPLKEPLEINRMKKETLETMWQVISENKQPLVDYMKRKAKMLGVPKLSWYDVEAPVGEASSAMTYQEGAQFILKQFEQFGPLLTKFTKTAFEQQWIEAEDRPGKAPGGFCTSFPESDQSRIFMTFSGTPSNVSTLAHELGHAFHSYAMKDVHPLNCDYAMNVAETASTFAEMIVADAAVKQAKDKTERLALLEDKLQRSVALLMNIHARFLFETAFYEERKLGVVPSERLSELMVKAQKEAYCDSLEEYHPHFWASKLHFFITDVPFYNFPYTFGYLFSLGIYAKALEEGKAFEKKYIDLLKDTGAMTVEELAAKHLSVDLTKRDFWENAVAIAVSDVEDFMKLTNES</sequence>
<evidence type="ECO:0000259" key="7">
    <source>
        <dbReference type="Pfam" id="PF01432"/>
    </source>
</evidence>
<dbReference type="InterPro" id="IPR001333">
    <property type="entry name" value="Peptidase_M32_Taq"/>
</dbReference>
<dbReference type="Proteomes" id="UP000310334">
    <property type="component" value="Unassembled WGS sequence"/>
</dbReference>
<dbReference type="CDD" id="cd09607">
    <property type="entry name" value="M3B_PepF"/>
    <property type="match status" value="1"/>
</dbReference>
<keyword evidence="5 6" id="KW-0482">Metalloprotease</keyword>
<organism evidence="9 10">
    <name type="scientific">Metabacillus sediminilitoris</name>
    <dbReference type="NCBI Taxonomy" id="2567941"/>
    <lineage>
        <taxon>Bacteria</taxon>
        <taxon>Bacillati</taxon>
        <taxon>Bacillota</taxon>
        <taxon>Bacilli</taxon>
        <taxon>Bacillales</taxon>
        <taxon>Bacillaceae</taxon>
        <taxon>Metabacillus</taxon>
    </lineage>
</organism>
<dbReference type="SUPFAM" id="SSF55486">
    <property type="entry name" value="Metalloproteases ('zincins'), catalytic domain"/>
    <property type="match status" value="1"/>
</dbReference>
<evidence type="ECO:0000256" key="4">
    <source>
        <dbReference type="ARBA" id="ARBA00022833"/>
    </source>
</evidence>
<keyword evidence="10" id="KW-1185">Reference proteome</keyword>
<dbReference type="NCBIfam" id="TIGR02290">
    <property type="entry name" value="M3_fam_3"/>
    <property type="match status" value="1"/>
</dbReference>
<comment type="caution">
    <text evidence="9">The sequence shown here is derived from an EMBL/GenBank/DDBJ whole genome shotgun (WGS) entry which is preliminary data.</text>
</comment>
<feature type="domain" description="Oligopeptidase F N-terminal" evidence="8">
    <location>
        <begin position="136"/>
        <end position="200"/>
    </location>
</feature>
<dbReference type="PANTHER" id="PTHR34217">
    <property type="entry name" value="METAL-DEPENDENT CARBOXYPEPTIDASE"/>
    <property type="match status" value="1"/>
</dbReference>
<dbReference type="PANTHER" id="PTHR34217:SF1">
    <property type="entry name" value="CARBOXYPEPTIDASE 1"/>
    <property type="match status" value="1"/>
</dbReference>
<evidence type="ECO:0000256" key="5">
    <source>
        <dbReference type="ARBA" id="ARBA00023049"/>
    </source>
</evidence>
<gene>
    <name evidence="9" type="ORF">E6W99_07330</name>
</gene>
<dbReference type="Pfam" id="PF08439">
    <property type="entry name" value="Peptidase_M3_N"/>
    <property type="match status" value="1"/>
</dbReference>
<dbReference type="GO" id="GO:0004222">
    <property type="term" value="F:metalloendopeptidase activity"/>
    <property type="evidence" value="ECO:0007669"/>
    <property type="project" value="InterPro"/>
</dbReference>
<dbReference type="AlphaFoldDB" id="A0A4S4C1K9"/>
<dbReference type="InterPro" id="IPR034006">
    <property type="entry name" value="M3B_PepF_2"/>
</dbReference>
<dbReference type="GO" id="GO:0006508">
    <property type="term" value="P:proteolysis"/>
    <property type="evidence" value="ECO:0007669"/>
    <property type="project" value="UniProtKB-KW"/>
</dbReference>
<keyword evidence="3 6" id="KW-0378">Hydrolase</keyword>
<dbReference type="InterPro" id="IPR042088">
    <property type="entry name" value="OligoPept_F_C"/>
</dbReference>
<dbReference type="InterPro" id="IPR013647">
    <property type="entry name" value="OligopepF_N_dom"/>
</dbReference>
<protein>
    <submittedName>
        <fullName evidence="9">M3 family oligoendopeptidase</fullName>
    </submittedName>
</protein>
<dbReference type="InterPro" id="IPR011977">
    <property type="entry name" value="Pept_M3B_clade3"/>
</dbReference>
<evidence type="ECO:0000256" key="6">
    <source>
        <dbReference type="RuleBase" id="RU003435"/>
    </source>
</evidence>
<dbReference type="Pfam" id="PF01432">
    <property type="entry name" value="Peptidase_M3"/>
    <property type="match status" value="1"/>
</dbReference>
<evidence type="ECO:0000256" key="1">
    <source>
        <dbReference type="ARBA" id="ARBA00022670"/>
    </source>
</evidence>
<keyword evidence="2 6" id="KW-0479">Metal-binding</keyword>
<dbReference type="EMBL" id="SSNT01000005">
    <property type="protein sequence ID" value="THF80970.1"/>
    <property type="molecule type" value="Genomic_DNA"/>
</dbReference>
<evidence type="ECO:0000259" key="8">
    <source>
        <dbReference type="Pfam" id="PF08439"/>
    </source>
</evidence>
<comment type="cofactor">
    <cofactor evidence="6">
        <name>Zn(2+)</name>
        <dbReference type="ChEBI" id="CHEBI:29105"/>
    </cofactor>
    <text evidence="6">Binds 1 zinc ion.</text>
</comment>
<feature type="domain" description="Peptidase M3A/M3B catalytic" evidence="7">
    <location>
        <begin position="223"/>
        <end position="599"/>
    </location>
</feature>
<keyword evidence="1 6" id="KW-0645">Protease</keyword>
<evidence type="ECO:0000256" key="2">
    <source>
        <dbReference type="ARBA" id="ARBA00022723"/>
    </source>
</evidence>
<dbReference type="Gene3D" id="1.20.140.70">
    <property type="entry name" value="Oligopeptidase f, N-terminal domain"/>
    <property type="match status" value="1"/>
</dbReference>
<keyword evidence="4 6" id="KW-0862">Zinc</keyword>
<dbReference type="InterPro" id="IPR001567">
    <property type="entry name" value="Pept_M3A_M3B_dom"/>
</dbReference>